<gene>
    <name evidence="2" type="ORF">SLEP1_g26885</name>
</gene>
<evidence type="ECO:0000256" key="1">
    <source>
        <dbReference type="SAM" id="MobiDB-lite"/>
    </source>
</evidence>
<accession>A0AAV5JNE7</accession>
<organism evidence="2 3">
    <name type="scientific">Rubroshorea leprosula</name>
    <dbReference type="NCBI Taxonomy" id="152421"/>
    <lineage>
        <taxon>Eukaryota</taxon>
        <taxon>Viridiplantae</taxon>
        <taxon>Streptophyta</taxon>
        <taxon>Embryophyta</taxon>
        <taxon>Tracheophyta</taxon>
        <taxon>Spermatophyta</taxon>
        <taxon>Magnoliopsida</taxon>
        <taxon>eudicotyledons</taxon>
        <taxon>Gunneridae</taxon>
        <taxon>Pentapetalae</taxon>
        <taxon>rosids</taxon>
        <taxon>malvids</taxon>
        <taxon>Malvales</taxon>
        <taxon>Dipterocarpaceae</taxon>
        <taxon>Rubroshorea</taxon>
    </lineage>
</organism>
<dbReference type="AlphaFoldDB" id="A0AAV5JNE7"/>
<sequence length="36" mass="4092">MVTADEEKEDEIDYDDDLPSSDDEMLVLGEDTNDDL</sequence>
<reference evidence="2 3" key="1">
    <citation type="journal article" date="2021" name="Commun. Biol.">
        <title>The genome of Shorea leprosula (Dipterocarpaceae) highlights the ecological relevance of drought in aseasonal tropical rainforests.</title>
        <authorList>
            <person name="Ng K.K.S."/>
            <person name="Kobayashi M.J."/>
            <person name="Fawcett J.A."/>
            <person name="Hatakeyama M."/>
            <person name="Paape T."/>
            <person name="Ng C.H."/>
            <person name="Ang C.C."/>
            <person name="Tnah L.H."/>
            <person name="Lee C.T."/>
            <person name="Nishiyama T."/>
            <person name="Sese J."/>
            <person name="O'Brien M.J."/>
            <person name="Copetti D."/>
            <person name="Mohd Noor M.I."/>
            <person name="Ong R.C."/>
            <person name="Putra M."/>
            <person name="Sireger I.Z."/>
            <person name="Indrioko S."/>
            <person name="Kosugi Y."/>
            <person name="Izuno A."/>
            <person name="Isagi Y."/>
            <person name="Lee S.L."/>
            <person name="Shimizu K.K."/>
        </authorList>
    </citation>
    <scope>NUCLEOTIDE SEQUENCE [LARGE SCALE GENOMIC DNA]</scope>
    <source>
        <strain evidence="2">214</strain>
    </source>
</reference>
<protein>
    <submittedName>
        <fullName evidence="2">Uncharacterized protein</fullName>
    </submittedName>
</protein>
<keyword evidence="3" id="KW-1185">Reference proteome</keyword>
<comment type="caution">
    <text evidence="2">The sequence shown here is derived from an EMBL/GenBank/DDBJ whole genome shotgun (WGS) entry which is preliminary data.</text>
</comment>
<dbReference type="EMBL" id="BPVZ01000045">
    <property type="protein sequence ID" value="GKV16209.1"/>
    <property type="molecule type" value="Genomic_DNA"/>
</dbReference>
<name>A0AAV5JNE7_9ROSI</name>
<proteinExistence type="predicted"/>
<evidence type="ECO:0000313" key="3">
    <source>
        <dbReference type="Proteomes" id="UP001054252"/>
    </source>
</evidence>
<evidence type="ECO:0000313" key="2">
    <source>
        <dbReference type="EMBL" id="GKV16209.1"/>
    </source>
</evidence>
<feature type="region of interest" description="Disordered" evidence="1">
    <location>
        <begin position="1"/>
        <end position="36"/>
    </location>
</feature>
<dbReference type="Proteomes" id="UP001054252">
    <property type="component" value="Unassembled WGS sequence"/>
</dbReference>